<dbReference type="RefSeq" id="WP_109344776.1">
    <property type="nucleotide sequence ID" value="NZ_CP029343.1"/>
</dbReference>
<feature type="chain" id="PRO_5015490324" description="VWFA domain-containing protein" evidence="1">
    <location>
        <begin position="22"/>
        <end position="282"/>
    </location>
</feature>
<proteinExistence type="predicted"/>
<sequence>MIKNAAPLALALALAAPYCVAVENVVPTCYQGKLGARPAPAATELFVLIDQTTVFDANLQQQVANSVRPFMTADNAFSVTIFSAFSQGRYARVLTSGTIEPAIAHGQRDDISKPLLNRFDACTKRQPQQATQAVGAALRTAFNDASAELARSDVLASFKAISTRIKNSTAQRKVVVIASDMLENSSVTAFYGSGGNSVRLIDPAKELKTVDDNGLLGDFGGAEIYVIGAGLLSGGTAKTSKYRDPKTMRALTGFWGDYFEKSNARVVEIGQPALLNPVSARR</sequence>
<evidence type="ECO:0000313" key="3">
    <source>
        <dbReference type="Proteomes" id="UP000245820"/>
    </source>
</evidence>
<evidence type="ECO:0000313" key="2">
    <source>
        <dbReference type="EMBL" id="AWL04391.1"/>
    </source>
</evidence>
<dbReference type="OrthoDB" id="5365915at2"/>
<evidence type="ECO:0000256" key="1">
    <source>
        <dbReference type="SAM" id="SignalP"/>
    </source>
</evidence>
<protein>
    <recommendedName>
        <fullName evidence="4">VWFA domain-containing protein</fullName>
    </recommendedName>
</protein>
<dbReference type="Proteomes" id="UP000245820">
    <property type="component" value="Chromosome"/>
</dbReference>
<dbReference type="AlphaFoldDB" id="A0A2S2DGC1"/>
<keyword evidence="3" id="KW-1185">Reference proteome</keyword>
<evidence type="ECO:0008006" key="4">
    <source>
        <dbReference type="Google" id="ProtNLM"/>
    </source>
</evidence>
<organism evidence="2 3">
    <name type="scientific">Massilia oculi</name>
    <dbReference type="NCBI Taxonomy" id="945844"/>
    <lineage>
        <taxon>Bacteria</taxon>
        <taxon>Pseudomonadati</taxon>
        <taxon>Pseudomonadota</taxon>
        <taxon>Betaproteobacteria</taxon>
        <taxon>Burkholderiales</taxon>
        <taxon>Oxalobacteraceae</taxon>
        <taxon>Telluria group</taxon>
        <taxon>Massilia</taxon>
    </lineage>
</organism>
<dbReference type="KEGG" id="mtim:DIR46_08030"/>
<dbReference type="EMBL" id="CP029343">
    <property type="protein sequence ID" value="AWL04391.1"/>
    <property type="molecule type" value="Genomic_DNA"/>
</dbReference>
<gene>
    <name evidence="2" type="ORF">DIR46_08030</name>
</gene>
<accession>A0A2S2DGC1</accession>
<feature type="signal peptide" evidence="1">
    <location>
        <begin position="1"/>
        <end position="21"/>
    </location>
</feature>
<keyword evidence="1" id="KW-0732">Signal</keyword>
<reference evidence="2 3" key="1">
    <citation type="submission" date="2018-05" db="EMBL/GenBank/DDBJ databases">
        <title>Complete genome sequence of Massilia oculi sp. nov. CCUG 43427T (=DSM 26321T), the type strain of M. oculi, and comparison with genome sequences of other Massilia strains.</title>
        <authorList>
            <person name="Zhu B."/>
        </authorList>
    </citation>
    <scope>NUCLEOTIDE SEQUENCE [LARGE SCALE GENOMIC DNA]</scope>
    <source>
        <strain evidence="2 3">CCUG 43427</strain>
    </source>
</reference>
<name>A0A2S2DGC1_9BURK</name>